<dbReference type="Gene3D" id="1.20.1250.40">
    <property type="match status" value="1"/>
</dbReference>
<keyword evidence="6" id="KW-0539">Nucleus</keyword>
<evidence type="ECO:0000259" key="8">
    <source>
        <dbReference type="SMART" id="SM00657"/>
    </source>
</evidence>
<sequence>MKILTERDAFLSDFEVFQHLRDLKKTYNWTFTPEEEAQNNNKRKRFTAAGLDLEVVTRDITAYFSSNAAGSIPDEKAFTELMTFLNGFDLMKVEKLQIVNSLPRSMVHLYGLVEECDQRFDEETCESILAKINELMPVEADEEEEEEGEEEEAEE</sequence>
<dbReference type="InterPro" id="IPR038324">
    <property type="entry name" value="Rpb4/RPC9_sf"/>
</dbReference>
<evidence type="ECO:0000256" key="6">
    <source>
        <dbReference type="ARBA" id="ARBA00023242"/>
    </source>
</evidence>
<dbReference type="GO" id="GO:0005666">
    <property type="term" value="C:RNA polymerase III complex"/>
    <property type="evidence" value="ECO:0007669"/>
    <property type="project" value="InterPro"/>
</dbReference>
<dbReference type="Pfam" id="PF03874">
    <property type="entry name" value="RNA_pol_Rpb4"/>
    <property type="match status" value="1"/>
</dbReference>
<keyword evidence="4 9" id="KW-0240">DNA-directed RNA polymerase</keyword>
<dbReference type="GO" id="GO:0006384">
    <property type="term" value="P:transcription initiation at RNA polymerase III promoter"/>
    <property type="evidence" value="ECO:0007669"/>
    <property type="project" value="InterPro"/>
</dbReference>
<reference evidence="9 10" key="1">
    <citation type="submission" date="2017-04" db="EMBL/GenBank/DDBJ databases">
        <title>Draft genome of the yeast Clavispora lusitaniae type strain CBS 6936.</title>
        <authorList>
            <person name="Durrens P."/>
            <person name="Klopp C."/>
            <person name="Biteau N."/>
            <person name="Fitton-Ouhabi V."/>
            <person name="Dementhon K."/>
            <person name="Accoceberry I."/>
            <person name="Sherman D.J."/>
            <person name="Noel T."/>
        </authorList>
    </citation>
    <scope>NUCLEOTIDE SEQUENCE [LARGE SCALE GENOMIC DNA]</scope>
    <source>
        <strain evidence="9 10">CBS 6936</strain>
    </source>
</reference>
<evidence type="ECO:0000313" key="10">
    <source>
        <dbReference type="Proteomes" id="UP000195602"/>
    </source>
</evidence>
<evidence type="ECO:0000256" key="1">
    <source>
        <dbReference type="ARBA" id="ARBA00004123"/>
    </source>
</evidence>
<protein>
    <recommendedName>
        <fullName evidence="3">DNA-directed RNA polymerase III subunit RPC9</fullName>
    </recommendedName>
</protein>
<feature type="compositionally biased region" description="Acidic residues" evidence="7">
    <location>
        <begin position="139"/>
        <end position="155"/>
    </location>
</feature>
<comment type="subcellular location">
    <subcellularLocation>
        <location evidence="1">Nucleus</location>
    </subcellularLocation>
</comment>
<dbReference type="Proteomes" id="UP000195602">
    <property type="component" value="Unassembled WGS sequence"/>
</dbReference>
<dbReference type="EMBL" id="LYUB02000021">
    <property type="protein sequence ID" value="OVF06220.1"/>
    <property type="molecule type" value="Genomic_DNA"/>
</dbReference>
<dbReference type="InterPro" id="IPR038846">
    <property type="entry name" value="RPC9"/>
</dbReference>
<dbReference type="KEGG" id="clus:A9F13_21g00440"/>
<name>A0AA91SZZ1_CLALS</name>
<dbReference type="InterPro" id="IPR006590">
    <property type="entry name" value="RNA_pol_Rpb4/RPC9_core"/>
</dbReference>
<accession>A0AA91SZZ1</accession>
<dbReference type="InterPro" id="IPR005574">
    <property type="entry name" value="Rpb4/RPC9"/>
</dbReference>
<feature type="region of interest" description="Disordered" evidence="7">
    <location>
        <begin position="136"/>
        <end position="155"/>
    </location>
</feature>
<dbReference type="AlphaFoldDB" id="A0AA91SZZ1"/>
<evidence type="ECO:0000256" key="3">
    <source>
        <dbReference type="ARBA" id="ARBA00016672"/>
    </source>
</evidence>
<dbReference type="PANTHER" id="PTHR15561">
    <property type="entry name" value="CALCITONIN GENE-RELATED PEPTIDE-RECEPTOR COMPONENT PROTEIN"/>
    <property type="match status" value="1"/>
</dbReference>
<evidence type="ECO:0000256" key="5">
    <source>
        <dbReference type="ARBA" id="ARBA00023163"/>
    </source>
</evidence>
<comment type="caution">
    <text evidence="9">The sequence shown here is derived from an EMBL/GenBank/DDBJ whole genome shotgun (WGS) entry which is preliminary data.</text>
</comment>
<dbReference type="SMART" id="SM00657">
    <property type="entry name" value="RPOL4c"/>
    <property type="match status" value="1"/>
</dbReference>
<dbReference type="InterPro" id="IPR010997">
    <property type="entry name" value="HRDC-like_sf"/>
</dbReference>
<organism evidence="9 10">
    <name type="scientific">Clavispora lusitaniae</name>
    <name type="common">Candida lusitaniae</name>
    <dbReference type="NCBI Taxonomy" id="36911"/>
    <lineage>
        <taxon>Eukaryota</taxon>
        <taxon>Fungi</taxon>
        <taxon>Dikarya</taxon>
        <taxon>Ascomycota</taxon>
        <taxon>Saccharomycotina</taxon>
        <taxon>Pichiomycetes</taxon>
        <taxon>Metschnikowiaceae</taxon>
        <taxon>Clavispora</taxon>
    </lineage>
</organism>
<keyword evidence="5" id="KW-0804">Transcription</keyword>
<dbReference type="SUPFAM" id="SSF47819">
    <property type="entry name" value="HRDC-like"/>
    <property type="match status" value="1"/>
</dbReference>
<comment type="similarity">
    <text evidence="2">Belongs to the eukaryotic RPC9 RNA polymerase subunit family.</text>
</comment>
<gene>
    <name evidence="9" type="ORF">A9F13_21g00440</name>
</gene>
<evidence type="ECO:0000256" key="4">
    <source>
        <dbReference type="ARBA" id="ARBA00022478"/>
    </source>
</evidence>
<evidence type="ECO:0000313" key="9">
    <source>
        <dbReference type="EMBL" id="OVF06220.1"/>
    </source>
</evidence>
<evidence type="ECO:0000256" key="7">
    <source>
        <dbReference type="SAM" id="MobiDB-lite"/>
    </source>
</evidence>
<dbReference type="PANTHER" id="PTHR15561:SF0">
    <property type="entry name" value="DNA-DIRECTED RNA POLYMERASE III SUBUNIT RPC9"/>
    <property type="match status" value="1"/>
</dbReference>
<dbReference type="GO" id="GO:0000166">
    <property type="term" value="F:nucleotide binding"/>
    <property type="evidence" value="ECO:0007669"/>
    <property type="project" value="InterPro"/>
</dbReference>
<feature type="domain" description="RNA polymerase Rpb4/RPC9 core" evidence="8">
    <location>
        <begin position="1"/>
        <end position="139"/>
    </location>
</feature>
<proteinExistence type="inferred from homology"/>
<evidence type="ECO:0000256" key="2">
    <source>
        <dbReference type="ARBA" id="ARBA00006898"/>
    </source>
</evidence>